<evidence type="ECO:0000259" key="1">
    <source>
        <dbReference type="Pfam" id="PF25436"/>
    </source>
</evidence>
<reference evidence="2 3" key="1">
    <citation type="journal article" date="2014" name="Agronomy (Basel)">
        <title>A Draft Genome Sequence for Ensete ventricosum, the Drought-Tolerant Tree Against Hunger.</title>
        <authorList>
            <person name="Harrison J."/>
            <person name="Moore K.A."/>
            <person name="Paszkiewicz K."/>
            <person name="Jones T."/>
            <person name="Grant M."/>
            <person name="Ambacheew D."/>
            <person name="Muzemil S."/>
            <person name="Studholme D.J."/>
        </authorList>
    </citation>
    <scope>NUCLEOTIDE SEQUENCE [LARGE SCALE GENOMIC DNA]</scope>
</reference>
<proteinExistence type="predicted"/>
<feature type="domain" description="BSD2 cysteine rich" evidence="1">
    <location>
        <begin position="80"/>
        <end position="142"/>
    </location>
</feature>
<accession>A0A444CT20</accession>
<dbReference type="InterPro" id="IPR057453">
    <property type="entry name" value="BSD2_CRD"/>
</dbReference>
<protein>
    <recommendedName>
        <fullName evidence="1">BSD2 cysteine rich domain-containing protein</fullName>
    </recommendedName>
</protein>
<dbReference type="Pfam" id="PF25436">
    <property type="entry name" value="BSD2_CRD"/>
    <property type="match status" value="1"/>
</dbReference>
<organism evidence="2 3">
    <name type="scientific">Ensete ventricosum</name>
    <name type="common">Abyssinian banana</name>
    <name type="synonym">Musa ensete</name>
    <dbReference type="NCBI Taxonomy" id="4639"/>
    <lineage>
        <taxon>Eukaryota</taxon>
        <taxon>Viridiplantae</taxon>
        <taxon>Streptophyta</taxon>
        <taxon>Embryophyta</taxon>
        <taxon>Tracheophyta</taxon>
        <taxon>Spermatophyta</taxon>
        <taxon>Magnoliopsida</taxon>
        <taxon>Liliopsida</taxon>
        <taxon>Zingiberales</taxon>
        <taxon>Musaceae</taxon>
        <taxon>Ensete</taxon>
    </lineage>
</organism>
<name>A0A444CT20_ENSVE</name>
<dbReference type="AlphaFoldDB" id="A0A444CT20"/>
<comment type="caution">
    <text evidence="2">The sequence shown here is derived from an EMBL/GenBank/DDBJ whole genome shotgun (WGS) entry which is preliminary data.</text>
</comment>
<dbReference type="EMBL" id="AMZH03015296">
    <property type="protein sequence ID" value="RRT46275.1"/>
    <property type="molecule type" value="Genomic_DNA"/>
</dbReference>
<dbReference type="Proteomes" id="UP000287651">
    <property type="component" value="Unassembled WGS sequence"/>
</dbReference>
<sequence>MASIVCFTSAVYSITASPSKASSSTSGLSPKSNLPFPNPTPHGAISRFQSLRVKVSAHLMDPSIPIELLSLNLIIASICAKLCTQCQGNGVNSVDHFNGRFKAGASFAGAYSVHLCRGKKEILCGNCNGAGFLGGFMSTLDQTSG</sequence>
<evidence type="ECO:0000313" key="2">
    <source>
        <dbReference type="EMBL" id="RRT46275.1"/>
    </source>
</evidence>
<gene>
    <name evidence="2" type="ORF">B296_00050120</name>
</gene>
<evidence type="ECO:0000313" key="3">
    <source>
        <dbReference type="Proteomes" id="UP000287651"/>
    </source>
</evidence>